<comment type="caution">
    <text evidence="1">The sequence shown here is derived from an EMBL/GenBank/DDBJ whole genome shotgun (WGS) entry which is preliminary data.</text>
</comment>
<sequence length="185" mass="20782">MSQNVVPPTREGSPTAHEVYLSVGIALSWWEASEDILEMLFTQLCGAKEPVAAETFRVAPRQSRAMMIKSALRHHASRATPEETSIVTDAMKKIDKLAPTRNEIAHGHVSEINETIDGLIVKRGNFLSSTLDPLGHIASREANKRYAHTAAEIDEWRDKVRHERGRIMDVWMAIMMRDQAARNQA</sequence>
<dbReference type="EMBL" id="SAUZ01000007">
    <property type="protein sequence ID" value="RWR21900.1"/>
    <property type="molecule type" value="Genomic_DNA"/>
</dbReference>
<evidence type="ECO:0008006" key="3">
    <source>
        <dbReference type="Google" id="ProtNLM"/>
    </source>
</evidence>
<dbReference type="RefSeq" id="WP_128208410.1">
    <property type="nucleotide sequence ID" value="NZ_JBHRSO010000055.1"/>
</dbReference>
<organism evidence="1 2">
    <name type="scientific">Paenirhodobacter populi</name>
    <dbReference type="NCBI Taxonomy" id="2306993"/>
    <lineage>
        <taxon>Bacteria</taxon>
        <taxon>Pseudomonadati</taxon>
        <taxon>Pseudomonadota</taxon>
        <taxon>Alphaproteobacteria</taxon>
        <taxon>Rhodobacterales</taxon>
        <taxon>Rhodobacter group</taxon>
        <taxon>Paenirhodobacter</taxon>
    </lineage>
</organism>
<evidence type="ECO:0000313" key="1">
    <source>
        <dbReference type="EMBL" id="RWR21900.1"/>
    </source>
</evidence>
<gene>
    <name evidence="1" type="ORF">D2T30_07760</name>
</gene>
<evidence type="ECO:0000313" key="2">
    <source>
        <dbReference type="Proteomes" id="UP000284476"/>
    </source>
</evidence>
<dbReference type="Proteomes" id="UP000284476">
    <property type="component" value="Unassembled WGS sequence"/>
</dbReference>
<accession>A0A443JN18</accession>
<proteinExistence type="predicted"/>
<protein>
    <recommendedName>
        <fullName evidence="3">RiboL-PSP-HEPN domain-containing protein</fullName>
    </recommendedName>
</protein>
<reference evidence="1 2" key="1">
    <citation type="submission" date="2019-01" db="EMBL/GenBank/DDBJ databases">
        <title>Sinorhodobacter populi sp. nov. isolated from the symptomatic bark tissue of Populus euramericana canker.</title>
        <authorList>
            <person name="Xu G."/>
        </authorList>
    </citation>
    <scope>NUCLEOTIDE SEQUENCE [LARGE SCALE GENOMIC DNA]</scope>
    <source>
        <strain evidence="1 2">SK2B-1</strain>
    </source>
</reference>
<name>A0A443JN18_9RHOB</name>
<dbReference type="AlphaFoldDB" id="A0A443JN18"/>